<accession>A0A8C0CFV2</accession>
<evidence type="ECO:0008006" key="2">
    <source>
        <dbReference type="Google" id="ProtNLM"/>
    </source>
</evidence>
<name>A0A8C0CFV2_BALMU</name>
<dbReference type="AlphaFoldDB" id="A0A8C0CFV2"/>
<dbReference type="PANTHER" id="PTHR15175:SF4">
    <property type="entry name" value="NADPH OXIDASE ACTIVATOR 1"/>
    <property type="match status" value="1"/>
</dbReference>
<dbReference type="Gene3D" id="1.25.40.10">
    <property type="entry name" value="Tetratricopeptide repeat domain"/>
    <property type="match status" value="1"/>
</dbReference>
<sequence>MPSLGDLVRDWHRGAQAVARGDWDCALRLFSSVPEPPARMSFNVGCVHLLAGDPEAALRGVAAGGPESLVTFTAQCTFTLALRAPRGADLSSLRALLSQAQSGQLREWAAGLSSTRWWPGTATPPRGPRTWPCSRETPWTSCAKVELALPPHRPAGGPGANAVSASRCGDALTPPAVDQAWLEGHCDGRIGIFPKCFVVPAIRRT</sequence>
<dbReference type="GO" id="GO:0016176">
    <property type="term" value="F:superoxide-generating NADPH oxidase activator activity"/>
    <property type="evidence" value="ECO:0007669"/>
    <property type="project" value="TreeGrafter"/>
</dbReference>
<proteinExistence type="predicted"/>
<dbReference type="Ensembl" id="ENSBMST00010006092.1">
    <property type="protein sequence ID" value="ENSBMSP00010005517.1"/>
    <property type="gene ID" value="ENSBMSG00010004082.1"/>
</dbReference>
<dbReference type="PANTHER" id="PTHR15175">
    <property type="entry name" value="NEUTROPHIL CYTOSOLIC FACTOR 2, NEUTROPHIL NADPH OXIDASE FACTOR 2"/>
    <property type="match status" value="1"/>
</dbReference>
<dbReference type="GO" id="GO:0042554">
    <property type="term" value="P:superoxide anion generation"/>
    <property type="evidence" value="ECO:0007669"/>
    <property type="project" value="TreeGrafter"/>
</dbReference>
<organism evidence="1">
    <name type="scientific">Balaenoptera musculus</name>
    <name type="common">Blue whale</name>
    <dbReference type="NCBI Taxonomy" id="9771"/>
    <lineage>
        <taxon>Eukaryota</taxon>
        <taxon>Metazoa</taxon>
        <taxon>Chordata</taxon>
        <taxon>Craniata</taxon>
        <taxon>Vertebrata</taxon>
        <taxon>Euteleostomi</taxon>
        <taxon>Mammalia</taxon>
        <taxon>Eutheria</taxon>
        <taxon>Laurasiatheria</taxon>
        <taxon>Artiodactyla</taxon>
        <taxon>Whippomorpha</taxon>
        <taxon>Cetacea</taxon>
        <taxon>Mysticeti</taxon>
        <taxon>Balaenopteridae</taxon>
        <taxon>Balaenoptera</taxon>
    </lineage>
</organism>
<dbReference type="Gene3D" id="2.30.30.40">
    <property type="entry name" value="SH3 Domains"/>
    <property type="match status" value="1"/>
</dbReference>
<reference evidence="1" key="1">
    <citation type="submission" date="2023-09" db="UniProtKB">
        <authorList>
            <consortium name="Ensembl"/>
        </authorList>
    </citation>
    <scope>IDENTIFICATION</scope>
</reference>
<evidence type="ECO:0000313" key="1">
    <source>
        <dbReference type="Ensembl" id="ENSBMSP00010005517.1"/>
    </source>
</evidence>
<dbReference type="InterPro" id="IPR051864">
    <property type="entry name" value="NCF2_NOXA1"/>
</dbReference>
<protein>
    <recommendedName>
        <fullName evidence="2">NADPH oxidase activator 1</fullName>
    </recommendedName>
</protein>
<dbReference type="GeneTree" id="ENSGT00530000063843"/>
<dbReference type="InterPro" id="IPR011990">
    <property type="entry name" value="TPR-like_helical_dom_sf"/>
</dbReference>